<keyword evidence="2" id="KW-1185">Reference proteome</keyword>
<dbReference type="AlphaFoldDB" id="A0A2T1LRD8"/>
<organism evidence="1 2">
    <name type="scientific">Aphanothece hegewaldii CCALA 016</name>
    <dbReference type="NCBI Taxonomy" id="2107694"/>
    <lineage>
        <taxon>Bacteria</taxon>
        <taxon>Bacillati</taxon>
        <taxon>Cyanobacteriota</taxon>
        <taxon>Cyanophyceae</taxon>
        <taxon>Oscillatoriophycideae</taxon>
        <taxon>Chroococcales</taxon>
        <taxon>Aphanothecaceae</taxon>
        <taxon>Aphanothece</taxon>
    </lineage>
</organism>
<gene>
    <name evidence="1" type="ORF">C7H19_23690</name>
</gene>
<dbReference type="OrthoDB" id="583452at2"/>
<evidence type="ECO:0000313" key="1">
    <source>
        <dbReference type="EMBL" id="PSF30587.1"/>
    </source>
</evidence>
<name>A0A2T1LRD8_9CHRO</name>
<protein>
    <submittedName>
        <fullName evidence="1">Uncharacterized protein</fullName>
    </submittedName>
</protein>
<reference evidence="1 2" key="1">
    <citation type="submission" date="2018-03" db="EMBL/GenBank/DDBJ databases">
        <title>The ancient ancestry and fast evolution of plastids.</title>
        <authorList>
            <person name="Moore K.R."/>
            <person name="Magnabosco C."/>
            <person name="Momper L."/>
            <person name="Gold D.A."/>
            <person name="Bosak T."/>
            <person name="Fournier G.P."/>
        </authorList>
    </citation>
    <scope>NUCLEOTIDE SEQUENCE [LARGE SCALE GENOMIC DNA]</scope>
    <source>
        <strain evidence="1 2">CCALA 016</strain>
    </source>
</reference>
<reference evidence="1 2" key="2">
    <citation type="submission" date="2018-03" db="EMBL/GenBank/DDBJ databases">
        <authorList>
            <person name="Keele B.F."/>
        </authorList>
    </citation>
    <scope>NUCLEOTIDE SEQUENCE [LARGE SCALE GENOMIC DNA]</scope>
    <source>
        <strain evidence="1 2">CCALA 016</strain>
    </source>
</reference>
<comment type="caution">
    <text evidence="1">The sequence shown here is derived from an EMBL/GenBank/DDBJ whole genome shotgun (WGS) entry which is preliminary data.</text>
</comment>
<evidence type="ECO:0000313" key="2">
    <source>
        <dbReference type="Proteomes" id="UP000239001"/>
    </source>
</evidence>
<dbReference type="Proteomes" id="UP000239001">
    <property type="component" value="Unassembled WGS sequence"/>
</dbReference>
<sequence length="129" mass="14869">MSSIKPKASYLKYKDTALLYDRDLLGTQQLIRIRLIEAHEIPTPVTSAYMDRFTSDNPFSVPARNFNPRRVLACFQLDGKAVERTVYIPYKATDSNHNYHIKQVINYGNNLQTVNYFGESQEKGLETYA</sequence>
<dbReference type="RefSeq" id="WP_106459378.1">
    <property type="nucleotide sequence ID" value="NZ_PXOH01000053.1"/>
</dbReference>
<accession>A0A2T1LRD8</accession>
<proteinExistence type="predicted"/>
<dbReference type="EMBL" id="PXOH01000053">
    <property type="protein sequence ID" value="PSF30587.1"/>
    <property type="molecule type" value="Genomic_DNA"/>
</dbReference>